<sequence>MKLTLASILVCIVLLGFANEASAAPNLISVLDPCAPPCGPGGKPCPGCGDKESVCKDLLRQIRELKDKIGKCVCG</sequence>
<accession>A0A0P9C2V6</accession>
<organism evidence="2 3">
    <name type="scientific">Drosophila ananassae</name>
    <name type="common">Fruit fly</name>
    <dbReference type="NCBI Taxonomy" id="7217"/>
    <lineage>
        <taxon>Eukaryota</taxon>
        <taxon>Metazoa</taxon>
        <taxon>Ecdysozoa</taxon>
        <taxon>Arthropoda</taxon>
        <taxon>Hexapoda</taxon>
        <taxon>Insecta</taxon>
        <taxon>Pterygota</taxon>
        <taxon>Neoptera</taxon>
        <taxon>Endopterygota</taxon>
        <taxon>Diptera</taxon>
        <taxon>Brachycera</taxon>
        <taxon>Muscomorpha</taxon>
        <taxon>Ephydroidea</taxon>
        <taxon>Drosophilidae</taxon>
        <taxon>Drosophila</taxon>
        <taxon>Sophophora</taxon>
    </lineage>
</organism>
<dbReference type="AlphaFoldDB" id="A0A0P9C2V6"/>
<dbReference type="InParanoid" id="A0A0P9C2V6"/>
<dbReference type="FunCoup" id="A0A0P9C2V6">
    <property type="interactions" value="3"/>
</dbReference>
<evidence type="ECO:0000313" key="2">
    <source>
        <dbReference type="EMBL" id="KPU78005.1"/>
    </source>
</evidence>
<dbReference type="STRING" id="7217.A0A0P9C2V6"/>
<proteinExistence type="predicted"/>
<name>A0A0P9C2V6_DROAN</name>
<feature type="signal peptide" evidence="1">
    <location>
        <begin position="1"/>
        <end position="23"/>
    </location>
</feature>
<protein>
    <submittedName>
        <fullName evidence="2">Uncharacterized protein</fullName>
    </submittedName>
</protein>
<dbReference type="eggNOG" id="ENOG502RZBP">
    <property type="taxonomic scope" value="Eukaryota"/>
</dbReference>
<evidence type="ECO:0000313" key="3">
    <source>
        <dbReference type="Proteomes" id="UP000007801"/>
    </source>
</evidence>
<feature type="chain" id="PRO_5006155726" evidence="1">
    <location>
        <begin position="24"/>
        <end position="75"/>
    </location>
</feature>
<dbReference type="EMBL" id="CH902618">
    <property type="protein sequence ID" value="KPU78005.1"/>
    <property type="molecule type" value="Genomic_DNA"/>
</dbReference>
<keyword evidence="1" id="KW-0732">Signal</keyword>
<evidence type="ECO:0000256" key="1">
    <source>
        <dbReference type="SAM" id="SignalP"/>
    </source>
</evidence>
<reference evidence="2 3" key="1">
    <citation type="journal article" date="2007" name="Nature">
        <title>Evolution of genes and genomes on the Drosophila phylogeny.</title>
        <authorList>
            <consortium name="Drosophila 12 Genomes Consortium"/>
            <person name="Clark A.G."/>
            <person name="Eisen M.B."/>
            <person name="Smith D.R."/>
            <person name="Bergman C.M."/>
            <person name="Oliver B."/>
            <person name="Markow T.A."/>
            <person name="Kaufman T.C."/>
            <person name="Kellis M."/>
            <person name="Gelbart W."/>
            <person name="Iyer V.N."/>
            <person name="Pollard D.A."/>
            <person name="Sackton T.B."/>
            <person name="Larracuente A.M."/>
            <person name="Singh N.D."/>
            <person name="Abad J.P."/>
            <person name="Abt D.N."/>
            <person name="Adryan B."/>
            <person name="Aguade M."/>
            <person name="Akashi H."/>
            <person name="Anderson W.W."/>
            <person name="Aquadro C.F."/>
            <person name="Ardell D.H."/>
            <person name="Arguello R."/>
            <person name="Artieri C.G."/>
            <person name="Barbash D.A."/>
            <person name="Barker D."/>
            <person name="Barsanti P."/>
            <person name="Batterham P."/>
            <person name="Batzoglou S."/>
            <person name="Begun D."/>
            <person name="Bhutkar A."/>
            <person name="Blanco E."/>
            <person name="Bosak S.A."/>
            <person name="Bradley R.K."/>
            <person name="Brand A.D."/>
            <person name="Brent M.R."/>
            <person name="Brooks A.N."/>
            <person name="Brown R.H."/>
            <person name="Butlin R.K."/>
            <person name="Caggese C."/>
            <person name="Calvi B.R."/>
            <person name="Bernardo de Carvalho A."/>
            <person name="Caspi A."/>
            <person name="Castrezana S."/>
            <person name="Celniker S.E."/>
            <person name="Chang J.L."/>
            <person name="Chapple C."/>
            <person name="Chatterji S."/>
            <person name="Chinwalla A."/>
            <person name="Civetta A."/>
            <person name="Clifton S.W."/>
            <person name="Comeron J.M."/>
            <person name="Costello J.C."/>
            <person name="Coyne J.A."/>
            <person name="Daub J."/>
            <person name="David R.G."/>
            <person name="Delcher A.L."/>
            <person name="Delehaunty K."/>
            <person name="Do C.B."/>
            <person name="Ebling H."/>
            <person name="Edwards K."/>
            <person name="Eickbush T."/>
            <person name="Evans J.D."/>
            <person name="Filipski A."/>
            <person name="Findeiss S."/>
            <person name="Freyhult E."/>
            <person name="Fulton L."/>
            <person name="Fulton R."/>
            <person name="Garcia A.C."/>
            <person name="Gardiner A."/>
            <person name="Garfield D.A."/>
            <person name="Garvin B.E."/>
            <person name="Gibson G."/>
            <person name="Gilbert D."/>
            <person name="Gnerre S."/>
            <person name="Godfrey J."/>
            <person name="Good R."/>
            <person name="Gotea V."/>
            <person name="Gravely B."/>
            <person name="Greenberg A.J."/>
            <person name="Griffiths-Jones S."/>
            <person name="Gross S."/>
            <person name="Guigo R."/>
            <person name="Gustafson E.A."/>
            <person name="Haerty W."/>
            <person name="Hahn M.W."/>
            <person name="Halligan D.L."/>
            <person name="Halpern A.L."/>
            <person name="Halter G.M."/>
            <person name="Han M.V."/>
            <person name="Heger A."/>
            <person name="Hillier L."/>
            <person name="Hinrichs A.S."/>
            <person name="Holmes I."/>
            <person name="Hoskins R.A."/>
            <person name="Hubisz M.J."/>
            <person name="Hultmark D."/>
            <person name="Huntley M.A."/>
            <person name="Jaffe D.B."/>
            <person name="Jagadeeshan S."/>
            <person name="Jeck W.R."/>
            <person name="Johnson J."/>
            <person name="Jones C.D."/>
            <person name="Jordan W.C."/>
            <person name="Karpen G.H."/>
            <person name="Kataoka E."/>
            <person name="Keightley P.D."/>
            <person name="Kheradpour P."/>
            <person name="Kirkness E.F."/>
            <person name="Koerich L.B."/>
            <person name="Kristiansen K."/>
            <person name="Kudrna D."/>
            <person name="Kulathinal R.J."/>
            <person name="Kumar S."/>
            <person name="Kwok R."/>
            <person name="Lander E."/>
            <person name="Langley C.H."/>
            <person name="Lapoint R."/>
            <person name="Lazzaro B.P."/>
            <person name="Lee S.J."/>
            <person name="Levesque L."/>
            <person name="Li R."/>
            <person name="Lin C.F."/>
            <person name="Lin M.F."/>
            <person name="Lindblad-Toh K."/>
            <person name="Llopart A."/>
            <person name="Long M."/>
            <person name="Low L."/>
            <person name="Lozovsky E."/>
            <person name="Lu J."/>
            <person name="Luo M."/>
            <person name="Machado C.A."/>
            <person name="Makalowski W."/>
            <person name="Marzo M."/>
            <person name="Matsuda M."/>
            <person name="Matzkin L."/>
            <person name="McAllister B."/>
            <person name="McBride C.S."/>
            <person name="McKernan B."/>
            <person name="McKernan K."/>
            <person name="Mendez-Lago M."/>
            <person name="Minx P."/>
            <person name="Mollenhauer M.U."/>
            <person name="Montooth K."/>
            <person name="Mount S.M."/>
            <person name="Mu X."/>
            <person name="Myers E."/>
            <person name="Negre B."/>
            <person name="Newfeld S."/>
            <person name="Nielsen R."/>
            <person name="Noor M.A."/>
            <person name="O'Grady P."/>
            <person name="Pachter L."/>
            <person name="Papaceit M."/>
            <person name="Parisi M.J."/>
            <person name="Parisi M."/>
            <person name="Parts L."/>
            <person name="Pedersen J.S."/>
            <person name="Pesole G."/>
            <person name="Phillippy A.M."/>
            <person name="Ponting C.P."/>
            <person name="Pop M."/>
            <person name="Porcelli D."/>
            <person name="Powell J.R."/>
            <person name="Prohaska S."/>
            <person name="Pruitt K."/>
            <person name="Puig M."/>
            <person name="Quesneville H."/>
            <person name="Ram K.R."/>
            <person name="Rand D."/>
            <person name="Rasmussen M.D."/>
            <person name="Reed L.K."/>
            <person name="Reenan R."/>
            <person name="Reily A."/>
            <person name="Remington K.A."/>
            <person name="Rieger T.T."/>
            <person name="Ritchie M.G."/>
            <person name="Robin C."/>
            <person name="Rogers Y.H."/>
            <person name="Rohde C."/>
            <person name="Rozas J."/>
            <person name="Rubenfield M.J."/>
            <person name="Ruiz A."/>
            <person name="Russo S."/>
            <person name="Salzberg S.L."/>
            <person name="Sanchez-Gracia A."/>
            <person name="Saranga D.J."/>
            <person name="Sato H."/>
            <person name="Schaeffer S.W."/>
            <person name="Schatz M.C."/>
            <person name="Schlenke T."/>
            <person name="Schwartz R."/>
            <person name="Segarra C."/>
            <person name="Singh R.S."/>
            <person name="Sirot L."/>
            <person name="Sirota M."/>
            <person name="Sisneros N.B."/>
            <person name="Smith C.D."/>
            <person name="Smith T.F."/>
            <person name="Spieth J."/>
            <person name="Stage D.E."/>
            <person name="Stark A."/>
            <person name="Stephan W."/>
            <person name="Strausberg R.L."/>
            <person name="Strempel S."/>
            <person name="Sturgill D."/>
            <person name="Sutton G."/>
            <person name="Sutton G.G."/>
            <person name="Tao W."/>
            <person name="Teichmann S."/>
            <person name="Tobari Y.N."/>
            <person name="Tomimura Y."/>
            <person name="Tsolas J.M."/>
            <person name="Valente V.L."/>
            <person name="Venter E."/>
            <person name="Venter J.C."/>
            <person name="Vicario S."/>
            <person name="Vieira F.G."/>
            <person name="Vilella A.J."/>
            <person name="Villasante A."/>
            <person name="Walenz B."/>
            <person name="Wang J."/>
            <person name="Wasserman M."/>
            <person name="Watts T."/>
            <person name="Wilson D."/>
            <person name="Wilson R.K."/>
            <person name="Wing R.A."/>
            <person name="Wolfner M.F."/>
            <person name="Wong A."/>
            <person name="Wong G.K."/>
            <person name="Wu C.I."/>
            <person name="Wu G."/>
            <person name="Yamamoto D."/>
            <person name="Yang H.P."/>
            <person name="Yang S.P."/>
            <person name="Yorke J.A."/>
            <person name="Yoshida K."/>
            <person name="Zdobnov E."/>
            <person name="Zhang P."/>
            <person name="Zhang Y."/>
            <person name="Zimin A.V."/>
            <person name="Baldwin J."/>
            <person name="Abdouelleil A."/>
            <person name="Abdulkadir J."/>
            <person name="Abebe A."/>
            <person name="Abera B."/>
            <person name="Abreu J."/>
            <person name="Acer S.C."/>
            <person name="Aftuck L."/>
            <person name="Alexander A."/>
            <person name="An P."/>
            <person name="Anderson E."/>
            <person name="Anderson S."/>
            <person name="Arachi H."/>
            <person name="Azer M."/>
            <person name="Bachantsang P."/>
            <person name="Barry A."/>
            <person name="Bayul T."/>
            <person name="Berlin A."/>
            <person name="Bessette D."/>
            <person name="Bloom T."/>
            <person name="Blye J."/>
            <person name="Boguslavskiy L."/>
            <person name="Bonnet C."/>
            <person name="Boukhgalter B."/>
            <person name="Bourzgui I."/>
            <person name="Brown A."/>
            <person name="Cahill P."/>
            <person name="Channer S."/>
            <person name="Cheshatsang Y."/>
            <person name="Chuda L."/>
            <person name="Citroen M."/>
            <person name="Collymore A."/>
            <person name="Cooke P."/>
            <person name="Costello M."/>
            <person name="D'Aco K."/>
            <person name="Daza R."/>
            <person name="De Haan G."/>
            <person name="DeGray S."/>
            <person name="DeMaso C."/>
            <person name="Dhargay N."/>
            <person name="Dooley K."/>
            <person name="Dooley E."/>
            <person name="Doricent M."/>
            <person name="Dorje P."/>
            <person name="Dorjee K."/>
            <person name="Dupes A."/>
            <person name="Elong R."/>
            <person name="Falk J."/>
            <person name="Farina A."/>
            <person name="Faro S."/>
            <person name="Ferguson D."/>
            <person name="Fisher S."/>
            <person name="Foley C.D."/>
            <person name="Franke A."/>
            <person name="Friedrich D."/>
            <person name="Gadbois L."/>
            <person name="Gearin G."/>
            <person name="Gearin C.R."/>
            <person name="Giannoukos G."/>
            <person name="Goode T."/>
            <person name="Graham J."/>
            <person name="Grandbois E."/>
            <person name="Grewal S."/>
            <person name="Gyaltsen K."/>
            <person name="Hafez N."/>
            <person name="Hagos B."/>
            <person name="Hall J."/>
            <person name="Henson C."/>
            <person name="Hollinger A."/>
            <person name="Honan T."/>
            <person name="Huard M.D."/>
            <person name="Hughes L."/>
            <person name="Hurhula B."/>
            <person name="Husby M.E."/>
            <person name="Kamat A."/>
            <person name="Kanga B."/>
            <person name="Kashin S."/>
            <person name="Khazanovich D."/>
            <person name="Kisner P."/>
            <person name="Lance K."/>
            <person name="Lara M."/>
            <person name="Lee W."/>
            <person name="Lennon N."/>
            <person name="Letendre F."/>
            <person name="LeVine R."/>
            <person name="Lipovsky A."/>
            <person name="Liu X."/>
            <person name="Liu J."/>
            <person name="Liu S."/>
            <person name="Lokyitsang T."/>
            <person name="Lokyitsang Y."/>
            <person name="Lubonja R."/>
            <person name="Lui A."/>
            <person name="MacDonald P."/>
            <person name="Magnisalis V."/>
            <person name="Maru K."/>
            <person name="Matthews C."/>
            <person name="McCusker W."/>
            <person name="McDonough S."/>
            <person name="Mehta T."/>
            <person name="Meldrim J."/>
            <person name="Meneus L."/>
            <person name="Mihai O."/>
            <person name="Mihalev A."/>
            <person name="Mihova T."/>
            <person name="Mittelman R."/>
            <person name="Mlenga V."/>
            <person name="Montmayeur A."/>
            <person name="Mulrain L."/>
            <person name="Navidi A."/>
            <person name="Naylor J."/>
            <person name="Negash T."/>
            <person name="Nguyen T."/>
            <person name="Nguyen N."/>
            <person name="Nicol R."/>
            <person name="Norbu C."/>
            <person name="Norbu N."/>
            <person name="Novod N."/>
            <person name="O'Neill B."/>
            <person name="Osman S."/>
            <person name="Markiewicz E."/>
            <person name="Oyono O.L."/>
            <person name="Patti C."/>
            <person name="Phunkhang P."/>
            <person name="Pierre F."/>
            <person name="Priest M."/>
            <person name="Raghuraman S."/>
            <person name="Rege F."/>
            <person name="Reyes R."/>
            <person name="Rise C."/>
            <person name="Rogov P."/>
            <person name="Ross K."/>
            <person name="Ryan E."/>
            <person name="Settipalli S."/>
            <person name="Shea T."/>
            <person name="Sherpa N."/>
            <person name="Shi L."/>
            <person name="Shih D."/>
            <person name="Sparrow T."/>
            <person name="Spaulding J."/>
            <person name="Stalker J."/>
            <person name="Stange-Thomann N."/>
            <person name="Stavropoulos S."/>
            <person name="Stone C."/>
            <person name="Strader C."/>
            <person name="Tesfaye S."/>
            <person name="Thomson T."/>
            <person name="Thoulutsang Y."/>
            <person name="Thoulutsang D."/>
            <person name="Topham K."/>
            <person name="Topping I."/>
            <person name="Tsamla T."/>
            <person name="Vassiliev H."/>
            <person name="Vo A."/>
            <person name="Wangchuk T."/>
            <person name="Wangdi T."/>
            <person name="Weiand M."/>
            <person name="Wilkinson J."/>
            <person name="Wilson A."/>
            <person name="Yadav S."/>
            <person name="Young G."/>
            <person name="Yu Q."/>
            <person name="Zembek L."/>
            <person name="Zhong D."/>
            <person name="Zimmer A."/>
            <person name="Zwirko Z."/>
            <person name="Jaffe D.B."/>
            <person name="Alvarez P."/>
            <person name="Brockman W."/>
            <person name="Butler J."/>
            <person name="Chin C."/>
            <person name="Gnerre S."/>
            <person name="Grabherr M."/>
            <person name="Kleber M."/>
            <person name="Mauceli E."/>
            <person name="MacCallum I."/>
        </authorList>
    </citation>
    <scope>NUCLEOTIDE SEQUENCE [LARGE SCALE GENOMIC DNA]</scope>
    <source>
        <strain evidence="3">Tucson 14024-0371.13</strain>
    </source>
</reference>
<keyword evidence="3" id="KW-1185">Reference proteome</keyword>
<dbReference type="Proteomes" id="UP000007801">
    <property type="component" value="Unassembled WGS sequence"/>
</dbReference>
<gene>
    <name evidence="2" type="primary">Dana\GF25270</name>
    <name evidence="2" type="synonym">dana_GLEANR_9950</name>
    <name evidence="2" type="ORF">GF25270</name>
</gene>